<protein>
    <recommendedName>
        <fullName evidence="1">Pyridoxamine 5'-phosphate oxidase N-terminal domain-containing protein</fullName>
    </recommendedName>
</protein>
<dbReference type="PANTHER" id="PTHR39336:SF3">
    <property type="entry name" value="PYRIDOXAMINE PHOSPHATE OXIDASE"/>
    <property type="match status" value="1"/>
</dbReference>
<evidence type="ECO:0000313" key="2">
    <source>
        <dbReference type="EMBL" id="TFK34647.1"/>
    </source>
</evidence>
<feature type="domain" description="Pyridoxamine 5'-phosphate oxidase N-terminal" evidence="1">
    <location>
        <begin position="14"/>
        <end position="133"/>
    </location>
</feature>
<dbReference type="InterPro" id="IPR012349">
    <property type="entry name" value="Split_barrel_FMN-bd"/>
</dbReference>
<evidence type="ECO:0000313" key="3">
    <source>
        <dbReference type="Proteomes" id="UP000308652"/>
    </source>
</evidence>
<organism evidence="2 3">
    <name type="scientific">Crucibulum laeve</name>
    <dbReference type="NCBI Taxonomy" id="68775"/>
    <lineage>
        <taxon>Eukaryota</taxon>
        <taxon>Fungi</taxon>
        <taxon>Dikarya</taxon>
        <taxon>Basidiomycota</taxon>
        <taxon>Agaricomycotina</taxon>
        <taxon>Agaricomycetes</taxon>
        <taxon>Agaricomycetidae</taxon>
        <taxon>Agaricales</taxon>
        <taxon>Agaricineae</taxon>
        <taxon>Nidulariaceae</taxon>
        <taxon>Crucibulum</taxon>
    </lineage>
</organism>
<dbReference type="InterPro" id="IPR011576">
    <property type="entry name" value="Pyridox_Oxase_N"/>
</dbReference>
<name>A0A5C3LPX4_9AGAR</name>
<dbReference type="OrthoDB" id="539398at2759"/>
<dbReference type="Proteomes" id="UP000308652">
    <property type="component" value="Unassembled WGS sequence"/>
</dbReference>
<dbReference type="STRING" id="68775.A0A5C3LPX4"/>
<accession>A0A5C3LPX4</accession>
<keyword evidence="3" id="KW-1185">Reference proteome</keyword>
<dbReference type="SUPFAM" id="SSF50475">
    <property type="entry name" value="FMN-binding split barrel"/>
    <property type="match status" value="1"/>
</dbReference>
<dbReference type="AlphaFoldDB" id="A0A5C3LPX4"/>
<sequence length="265" mass="29885">MGQFFDAIPEFLFPWIKQQKMFWVATAPLGTDGHVNVSPKGFEGTFRIVNEKQVWYEDLTGSGVETISHLKENGRITIMFNAFEGPPRICRLFGTGTVYEFGTPEYDVLLPAESRQPGSRSVIMVDVHKVGTSCGYSIPFFTFKSNRFKLHNFATKREKADIEAEASCTPSELAEQPRRTDQGLKAYWNLRNLKSIDGLTGIEHAHESTAGFKRDSTEGNWKDDERVSVKHGKNIFGGLDRQLVVGLVLGVVITTVYRRLVQLYL</sequence>
<proteinExistence type="predicted"/>
<dbReference type="Pfam" id="PF01243">
    <property type="entry name" value="PNPOx_N"/>
    <property type="match status" value="1"/>
</dbReference>
<gene>
    <name evidence="2" type="ORF">BDQ12DRAFT_656566</name>
</gene>
<dbReference type="EMBL" id="ML213629">
    <property type="protein sequence ID" value="TFK34647.1"/>
    <property type="molecule type" value="Genomic_DNA"/>
</dbReference>
<reference evidence="2 3" key="1">
    <citation type="journal article" date="2019" name="Nat. Ecol. Evol.">
        <title>Megaphylogeny resolves global patterns of mushroom evolution.</title>
        <authorList>
            <person name="Varga T."/>
            <person name="Krizsan K."/>
            <person name="Foldi C."/>
            <person name="Dima B."/>
            <person name="Sanchez-Garcia M."/>
            <person name="Sanchez-Ramirez S."/>
            <person name="Szollosi G.J."/>
            <person name="Szarkandi J.G."/>
            <person name="Papp V."/>
            <person name="Albert L."/>
            <person name="Andreopoulos W."/>
            <person name="Angelini C."/>
            <person name="Antonin V."/>
            <person name="Barry K.W."/>
            <person name="Bougher N.L."/>
            <person name="Buchanan P."/>
            <person name="Buyck B."/>
            <person name="Bense V."/>
            <person name="Catcheside P."/>
            <person name="Chovatia M."/>
            <person name="Cooper J."/>
            <person name="Damon W."/>
            <person name="Desjardin D."/>
            <person name="Finy P."/>
            <person name="Geml J."/>
            <person name="Haridas S."/>
            <person name="Hughes K."/>
            <person name="Justo A."/>
            <person name="Karasinski D."/>
            <person name="Kautmanova I."/>
            <person name="Kiss B."/>
            <person name="Kocsube S."/>
            <person name="Kotiranta H."/>
            <person name="LaButti K.M."/>
            <person name="Lechner B.E."/>
            <person name="Liimatainen K."/>
            <person name="Lipzen A."/>
            <person name="Lukacs Z."/>
            <person name="Mihaltcheva S."/>
            <person name="Morgado L.N."/>
            <person name="Niskanen T."/>
            <person name="Noordeloos M.E."/>
            <person name="Ohm R.A."/>
            <person name="Ortiz-Santana B."/>
            <person name="Ovrebo C."/>
            <person name="Racz N."/>
            <person name="Riley R."/>
            <person name="Savchenko A."/>
            <person name="Shiryaev A."/>
            <person name="Soop K."/>
            <person name="Spirin V."/>
            <person name="Szebenyi C."/>
            <person name="Tomsovsky M."/>
            <person name="Tulloss R.E."/>
            <person name="Uehling J."/>
            <person name="Grigoriev I.V."/>
            <person name="Vagvolgyi C."/>
            <person name="Papp T."/>
            <person name="Martin F.M."/>
            <person name="Miettinen O."/>
            <person name="Hibbett D.S."/>
            <person name="Nagy L.G."/>
        </authorList>
    </citation>
    <scope>NUCLEOTIDE SEQUENCE [LARGE SCALE GENOMIC DNA]</scope>
    <source>
        <strain evidence="2 3">CBS 166.37</strain>
    </source>
</reference>
<evidence type="ECO:0000259" key="1">
    <source>
        <dbReference type="Pfam" id="PF01243"/>
    </source>
</evidence>
<dbReference type="PANTHER" id="PTHR39336">
    <property type="entry name" value="PYRIDOXAMINE PHOSPHATE OXIDASE FAMILY PROTEIN (AFU_ORTHOLOGUE AFUA_6G11440)"/>
    <property type="match status" value="1"/>
</dbReference>
<dbReference type="Gene3D" id="2.30.110.10">
    <property type="entry name" value="Electron Transport, Fmn-binding Protein, Chain A"/>
    <property type="match status" value="1"/>
</dbReference>